<dbReference type="InterPro" id="IPR046067">
    <property type="entry name" value="DUF6025"/>
</dbReference>
<evidence type="ECO:0000313" key="1">
    <source>
        <dbReference type="EMBL" id="GAA2539038.1"/>
    </source>
</evidence>
<comment type="caution">
    <text evidence="1">The sequence shown here is derived from an EMBL/GenBank/DDBJ whole genome shotgun (WGS) entry which is preliminary data.</text>
</comment>
<dbReference type="Pfam" id="PF19490">
    <property type="entry name" value="DUF6025"/>
    <property type="match status" value="1"/>
</dbReference>
<proteinExistence type="predicted"/>
<name>A0ABP6B517_9ACTN</name>
<reference evidence="2" key="1">
    <citation type="journal article" date="2019" name="Int. J. Syst. Evol. Microbiol.">
        <title>The Global Catalogue of Microorganisms (GCM) 10K type strain sequencing project: providing services to taxonomists for standard genome sequencing and annotation.</title>
        <authorList>
            <consortium name="The Broad Institute Genomics Platform"/>
            <consortium name="The Broad Institute Genome Sequencing Center for Infectious Disease"/>
            <person name="Wu L."/>
            <person name="Ma J."/>
        </authorList>
    </citation>
    <scope>NUCLEOTIDE SEQUENCE [LARGE SCALE GENOMIC DNA]</scope>
    <source>
        <strain evidence="2">JCM 6924</strain>
    </source>
</reference>
<accession>A0ABP6B517</accession>
<sequence>MSTHILDRLGLRRAAEADALTAGTKTFVPVHLGTHDVTVGSVLDALRADPALLPPRTGHLGNWEDIAAGRSGPMDFNTAICGGGHGYPLIYGFTRTEADTEGGDEAYQPGSLIERGKRHVLPLHTWDGTRFVRRDRGKPLFCPLVQAEADGQLVPLVELHWQRMLDLPGYRFRQWAAVLTERAALVTDMLTLLLEQAAAQGRNQAFAELISQAVRLDGEVGRCDLRPDGSGYVLDGHRYPSARALAEAVMLTVRALVEPADFFARMRDLPPVLPVMSLQLTNVLFALLDAHHPDAPAGPPERPFITHLHWGARAMAGCPPRRGGYLSRRSTVRSLRAITDPLARHFDEAAPVAFVLLPAQAFMLCPPSTAPADAEVMAQLFAGVRAAGPDAAYDTTLTWLESHRDRLSPYLRGRFRSGSGVPADGTPRDAAAPVEPEGFRELTFRQACGVVAGFEEVLG</sequence>
<dbReference type="RefSeq" id="WP_344538647.1">
    <property type="nucleotide sequence ID" value="NZ_BAAATM010000012.1"/>
</dbReference>
<keyword evidence="2" id="KW-1185">Reference proteome</keyword>
<evidence type="ECO:0000313" key="2">
    <source>
        <dbReference type="Proteomes" id="UP001501095"/>
    </source>
</evidence>
<organism evidence="1 2">
    <name type="scientific">Streptomyces levis</name>
    <dbReference type="NCBI Taxonomy" id="285566"/>
    <lineage>
        <taxon>Bacteria</taxon>
        <taxon>Bacillati</taxon>
        <taxon>Actinomycetota</taxon>
        <taxon>Actinomycetes</taxon>
        <taxon>Kitasatosporales</taxon>
        <taxon>Streptomycetaceae</taxon>
        <taxon>Streptomyces</taxon>
    </lineage>
</organism>
<protein>
    <submittedName>
        <fullName evidence="1">Uncharacterized protein</fullName>
    </submittedName>
</protein>
<gene>
    <name evidence="1" type="ORF">GCM10010423_40980</name>
</gene>
<dbReference type="Proteomes" id="UP001501095">
    <property type="component" value="Unassembled WGS sequence"/>
</dbReference>
<dbReference type="EMBL" id="BAAATM010000012">
    <property type="protein sequence ID" value="GAA2539038.1"/>
    <property type="molecule type" value="Genomic_DNA"/>
</dbReference>